<dbReference type="Pfam" id="PF04235">
    <property type="entry name" value="DUF418"/>
    <property type="match status" value="1"/>
</dbReference>
<keyword evidence="1" id="KW-0812">Transmembrane</keyword>
<evidence type="ECO:0000259" key="2">
    <source>
        <dbReference type="Pfam" id="PF04235"/>
    </source>
</evidence>
<dbReference type="InterPro" id="IPR052529">
    <property type="entry name" value="Bact_Transport_Assoc"/>
</dbReference>
<dbReference type="EMBL" id="FNLF01000002">
    <property type="protein sequence ID" value="SDR23067.1"/>
    <property type="molecule type" value="Genomic_DNA"/>
</dbReference>
<protein>
    <submittedName>
        <fullName evidence="3">Uncharacterized membrane protein YeiB</fullName>
    </submittedName>
</protein>
<dbReference type="STRING" id="47312.SAMN04489765_4029"/>
<dbReference type="PANTHER" id="PTHR30590:SF2">
    <property type="entry name" value="INNER MEMBRANE PROTEIN"/>
    <property type="match status" value="1"/>
</dbReference>
<feature type="transmembrane region" description="Helical" evidence="1">
    <location>
        <begin position="374"/>
        <end position="392"/>
    </location>
</feature>
<keyword evidence="1" id="KW-0472">Membrane</keyword>
<feature type="transmembrane region" description="Helical" evidence="1">
    <location>
        <begin position="80"/>
        <end position="97"/>
    </location>
</feature>
<feature type="transmembrane region" description="Helical" evidence="1">
    <location>
        <begin position="118"/>
        <end position="147"/>
    </location>
</feature>
<keyword evidence="1" id="KW-1133">Transmembrane helix</keyword>
<dbReference type="RefSeq" id="WP_068528008.1">
    <property type="nucleotide sequence ID" value="NZ_FNLF01000002.1"/>
</dbReference>
<dbReference type="Proteomes" id="UP000183053">
    <property type="component" value="Unassembled WGS sequence"/>
</dbReference>
<accession>A0A1H1HC81</accession>
<feature type="transmembrane region" description="Helical" evidence="1">
    <location>
        <begin position="159"/>
        <end position="179"/>
    </location>
</feature>
<feature type="transmembrane region" description="Helical" evidence="1">
    <location>
        <begin position="29"/>
        <end position="48"/>
    </location>
</feature>
<name>A0A1H1HC81_9ACTN</name>
<feature type="domain" description="DUF418" evidence="2">
    <location>
        <begin position="239"/>
        <end position="412"/>
    </location>
</feature>
<reference evidence="4" key="1">
    <citation type="submission" date="2016-10" db="EMBL/GenBank/DDBJ databases">
        <authorList>
            <person name="Varghese N."/>
            <person name="Submissions S."/>
        </authorList>
    </citation>
    <scope>NUCLEOTIDE SEQUENCE [LARGE SCALE GENOMIC DNA]</scope>
    <source>
        <strain evidence="4">DSM 44142</strain>
    </source>
</reference>
<dbReference type="AlphaFoldDB" id="A0A1H1HC81"/>
<feature type="transmembrane region" description="Helical" evidence="1">
    <location>
        <begin position="290"/>
        <end position="315"/>
    </location>
</feature>
<dbReference type="InterPro" id="IPR007349">
    <property type="entry name" value="DUF418"/>
</dbReference>
<evidence type="ECO:0000313" key="3">
    <source>
        <dbReference type="EMBL" id="SDR23067.1"/>
    </source>
</evidence>
<evidence type="ECO:0000313" key="4">
    <source>
        <dbReference type="Proteomes" id="UP000183053"/>
    </source>
</evidence>
<proteinExistence type="predicted"/>
<dbReference type="PANTHER" id="PTHR30590">
    <property type="entry name" value="INNER MEMBRANE PROTEIN"/>
    <property type="match status" value="1"/>
</dbReference>
<dbReference type="OrthoDB" id="2388539at2"/>
<feature type="transmembrane region" description="Helical" evidence="1">
    <location>
        <begin position="258"/>
        <end position="278"/>
    </location>
</feature>
<gene>
    <name evidence="3" type="ORF">SAMN04489765_4029</name>
</gene>
<keyword evidence="4" id="KW-1185">Reference proteome</keyword>
<feature type="transmembrane region" description="Helical" evidence="1">
    <location>
        <begin position="214"/>
        <end position="238"/>
    </location>
</feature>
<feature type="transmembrane region" description="Helical" evidence="1">
    <location>
        <begin position="349"/>
        <end position="368"/>
    </location>
</feature>
<sequence length="426" mass="44886">MTSPPGDEVHPSVAAPTSMLGSRSIAPDFARGFMLVLIAVANVPAFLWDRPTGTGAHGTGGSLADRIVQTVGITAVDSRIYPMFAFLFGYGIVQLFSRQRAAGTEPRDARRLLRRRHWWMLAFGFVHAALLWYGDILGGYAIVGLVLVGLFLTRSDRVIAIWAGVLLALSASLAVLPLLGPATPQPGDGSIAAGGLDANAIPGFWAALTERITTWAALVVPGTVLGLIVPIAVLLGMLAARHRVLDAPASHLPLLRRCAVGGIALGWATGLVLALQNLGTLPVSRTADWFFLPLYTLGGLFGGLGYVALFGLIAVRIERARATPGATRGRLQGFADAVQALGKRSLSGYLAQSVVFSPVLAAWGLGWGGYLSDWSGAVFAIAVWAATVALAVHWERLGRRGPAEQLLRRLAYPRPVTGAPASESTP</sequence>
<evidence type="ECO:0000256" key="1">
    <source>
        <dbReference type="SAM" id="Phobius"/>
    </source>
</evidence>
<organism evidence="3 4">
    <name type="scientific">Tsukamurella pulmonis</name>
    <dbReference type="NCBI Taxonomy" id="47312"/>
    <lineage>
        <taxon>Bacteria</taxon>
        <taxon>Bacillati</taxon>
        <taxon>Actinomycetota</taxon>
        <taxon>Actinomycetes</taxon>
        <taxon>Mycobacteriales</taxon>
        <taxon>Tsukamurellaceae</taxon>
        <taxon>Tsukamurella</taxon>
    </lineage>
</organism>